<keyword evidence="2" id="KW-0677">Repeat</keyword>
<reference evidence="4" key="2">
    <citation type="journal article" date="2015" name="Fish Shellfish Immunol.">
        <title>Early steps in the European eel (Anguilla anguilla)-Vibrio vulnificus interaction in the gills: Role of the RtxA13 toxin.</title>
        <authorList>
            <person name="Callol A."/>
            <person name="Pajuelo D."/>
            <person name="Ebbesson L."/>
            <person name="Teles M."/>
            <person name="MacKenzie S."/>
            <person name="Amaro C."/>
        </authorList>
    </citation>
    <scope>NUCLEOTIDE SEQUENCE</scope>
</reference>
<dbReference type="GO" id="GO:0007157">
    <property type="term" value="P:heterophilic cell-cell adhesion via plasma membrane cell adhesion molecules"/>
    <property type="evidence" value="ECO:0007669"/>
    <property type="project" value="TreeGrafter"/>
</dbReference>
<dbReference type="GO" id="GO:0048666">
    <property type="term" value="P:neuron development"/>
    <property type="evidence" value="ECO:0007669"/>
    <property type="project" value="TreeGrafter"/>
</dbReference>
<dbReference type="GO" id="GO:0046982">
    <property type="term" value="F:protein heterodimerization activity"/>
    <property type="evidence" value="ECO:0007669"/>
    <property type="project" value="TreeGrafter"/>
</dbReference>
<protein>
    <submittedName>
        <fullName evidence="4">Uncharacterized protein</fullName>
    </submittedName>
</protein>
<dbReference type="PANTHER" id="PTHR11219:SF9">
    <property type="entry name" value="TENEURIN-4"/>
    <property type="match status" value="1"/>
</dbReference>
<reference evidence="4" key="1">
    <citation type="submission" date="2014-11" db="EMBL/GenBank/DDBJ databases">
        <authorList>
            <person name="Amaro Gonzalez C."/>
        </authorList>
    </citation>
    <scope>NUCLEOTIDE SEQUENCE</scope>
</reference>
<dbReference type="EMBL" id="GBXM01000646">
    <property type="protein sequence ID" value="JAI07932.1"/>
    <property type="molecule type" value="Transcribed_RNA"/>
</dbReference>
<dbReference type="AlphaFoldDB" id="A0A0E9XZT3"/>
<proteinExistence type="predicted"/>
<evidence type="ECO:0000256" key="3">
    <source>
        <dbReference type="ARBA" id="ARBA00023157"/>
    </source>
</evidence>
<dbReference type="GO" id="GO:0050839">
    <property type="term" value="F:cell adhesion molecule binding"/>
    <property type="evidence" value="ECO:0007669"/>
    <property type="project" value="TreeGrafter"/>
</dbReference>
<organism evidence="4">
    <name type="scientific">Anguilla anguilla</name>
    <name type="common">European freshwater eel</name>
    <name type="synonym">Muraena anguilla</name>
    <dbReference type="NCBI Taxonomy" id="7936"/>
    <lineage>
        <taxon>Eukaryota</taxon>
        <taxon>Metazoa</taxon>
        <taxon>Chordata</taxon>
        <taxon>Craniata</taxon>
        <taxon>Vertebrata</taxon>
        <taxon>Euteleostomi</taxon>
        <taxon>Actinopterygii</taxon>
        <taxon>Neopterygii</taxon>
        <taxon>Teleostei</taxon>
        <taxon>Anguilliformes</taxon>
        <taxon>Anguillidae</taxon>
        <taxon>Anguilla</taxon>
    </lineage>
</organism>
<dbReference type="GO" id="GO:0042803">
    <property type="term" value="F:protein homodimerization activity"/>
    <property type="evidence" value="ECO:0007669"/>
    <property type="project" value="TreeGrafter"/>
</dbReference>
<evidence type="ECO:0000256" key="1">
    <source>
        <dbReference type="ARBA" id="ARBA00022536"/>
    </source>
</evidence>
<dbReference type="GO" id="GO:0043005">
    <property type="term" value="C:neuron projection"/>
    <property type="evidence" value="ECO:0007669"/>
    <property type="project" value="TreeGrafter"/>
</dbReference>
<keyword evidence="1" id="KW-0245">EGF-like domain</keyword>
<name>A0A0E9XZT3_ANGAN</name>
<dbReference type="InterPro" id="IPR051216">
    <property type="entry name" value="Teneurin"/>
</dbReference>
<evidence type="ECO:0000313" key="4">
    <source>
        <dbReference type="EMBL" id="JAI07932.1"/>
    </source>
</evidence>
<evidence type="ECO:0000256" key="2">
    <source>
        <dbReference type="ARBA" id="ARBA00022737"/>
    </source>
</evidence>
<dbReference type="PANTHER" id="PTHR11219">
    <property type="entry name" value="TENEURIN AND N-ACETYLGLUCOSAMINE-1-PHOSPHODIESTER ALPHA-N-ACETYLGLUCOSAMINIDASE"/>
    <property type="match status" value="1"/>
</dbReference>
<keyword evidence="3" id="KW-1015">Disulfide bond</keyword>
<sequence>MAQWIMVPDGQTFWVTIGTNNALKSVATQDQELALITYHGSSGLLASMTDENGWTTFYE</sequence>
<accession>A0A0E9XZT3</accession>